<sequence length="127" mass="13942">MAFAIVHFTVGFVSILALLWALPLTRYRLTGAFLGGIWALVPDGSKILDGSQGTAVETIHDGELADLFFFHGTLDEPVFRALNIELTFLALCALGITFLLYDWRYGRHTPVVNRFGSATDPPPTDSD</sequence>
<keyword evidence="3" id="KW-1185">Reference proteome</keyword>
<feature type="transmembrane region" description="Helical" evidence="1">
    <location>
        <begin position="78"/>
        <end position="101"/>
    </location>
</feature>
<accession>A0ABD6D7A4</accession>
<evidence type="ECO:0000256" key="1">
    <source>
        <dbReference type="SAM" id="Phobius"/>
    </source>
</evidence>
<dbReference type="AlphaFoldDB" id="A0ABD6D7A4"/>
<name>A0ABD6D7A4_9EURY</name>
<keyword evidence="1" id="KW-0812">Transmembrane</keyword>
<gene>
    <name evidence="2" type="ORF">ACFSBW_03740</name>
</gene>
<keyword evidence="1" id="KW-1133">Transmembrane helix</keyword>
<proteinExistence type="predicted"/>
<dbReference type="RefSeq" id="WP_256394677.1">
    <property type="nucleotide sequence ID" value="NZ_JANHDJ010000001.1"/>
</dbReference>
<comment type="caution">
    <text evidence="2">The sequence shown here is derived from an EMBL/GenBank/DDBJ whole genome shotgun (WGS) entry which is preliminary data.</text>
</comment>
<organism evidence="2 3">
    <name type="scientific">Halohasta litorea</name>
    <dbReference type="NCBI Taxonomy" id="869891"/>
    <lineage>
        <taxon>Archaea</taxon>
        <taxon>Methanobacteriati</taxon>
        <taxon>Methanobacteriota</taxon>
        <taxon>Stenosarchaea group</taxon>
        <taxon>Halobacteria</taxon>
        <taxon>Halobacteriales</taxon>
        <taxon>Haloferacaceae</taxon>
        <taxon>Halohasta</taxon>
    </lineage>
</organism>
<evidence type="ECO:0000313" key="3">
    <source>
        <dbReference type="Proteomes" id="UP001597052"/>
    </source>
</evidence>
<reference evidence="2 3" key="1">
    <citation type="journal article" date="2019" name="Int. J. Syst. Evol. Microbiol.">
        <title>The Global Catalogue of Microorganisms (GCM) 10K type strain sequencing project: providing services to taxonomists for standard genome sequencing and annotation.</title>
        <authorList>
            <consortium name="The Broad Institute Genomics Platform"/>
            <consortium name="The Broad Institute Genome Sequencing Center for Infectious Disease"/>
            <person name="Wu L."/>
            <person name="Ma J."/>
        </authorList>
    </citation>
    <scope>NUCLEOTIDE SEQUENCE [LARGE SCALE GENOMIC DNA]</scope>
    <source>
        <strain evidence="2 3">CGMCC 1.10593</strain>
    </source>
</reference>
<keyword evidence="1" id="KW-0472">Membrane</keyword>
<dbReference type="Proteomes" id="UP001597052">
    <property type="component" value="Unassembled WGS sequence"/>
</dbReference>
<dbReference type="EMBL" id="JBHUDM010000001">
    <property type="protein sequence ID" value="MFD1640988.1"/>
    <property type="molecule type" value="Genomic_DNA"/>
</dbReference>
<evidence type="ECO:0000313" key="2">
    <source>
        <dbReference type="EMBL" id="MFD1640988.1"/>
    </source>
</evidence>
<protein>
    <submittedName>
        <fullName evidence="2">Uncharacterized protein</fullName>
    </submittedName>
</protein>